<comment type="caution">
    <text evidence="1">The sequence shown here is derived from an EMBL/GenBank/DDBJ whole genome shotgun (WGS) entry which is preliminary data.</text>
</comment>
<name>A0A9N9EL13_FUNMO</name>
<dbReference type="Proteomes" id="UP000789375">
    <property type="component" value="Unassembled WGS sequence"/>
</dbReference>
<proteinExistence type="predicted"/>
<feature type="non-terminal residue" evidence="1">
    <location>
        <position position="1"/>
    </location>
</feature>
<dbReference type="EMBL" id="CAJVPP010006451">
    <property type="protein sequence ID" value="CAG8678355.1"/>
    <property type="molecule type" value="Genomic_DNA"/>
</dbReference>
<accession>A0A9N9EL13</accession>
<keyword evidence="2" id="KW-1185">Reference proteome</keyword>
<protein>
    <submittedName>
        <fullName evidence="1">2479_t:CDS:1</fullName>
    </submittedName>
</protein>
<evidence type="ECO:0000313" key="1">
    <source>
        <dbReference type="EMBL" id="CAG8678355.1"/>
    </source>
</evidence>
<reference evidence="1" key="1">
    <citation type="submission" date="2021-06" db="EMBL/GenBank/DDBJ databases">
        <authorList>
            <person name="Kallberg Y."/>
            <person name="Tangrot J."/>
            <person name="Rosling A."/>
        </authorList>
    </citation>
    <scope>NUCLEOTIDE SEQUENCE</scope>
    <source>
        <strain evidence="1">87-6 pot B 2015</strain>
    </source>
</reference>
<sequence length="59" mass="6848">HDWSLFVFLFQSLLKESGEKQGDEREGPLHYSNTRGAKILKDHATEEFLELKDEDVIEA</sequence>
<evidence type="ECO:0000313" key="2">
    <source>
        <dbReference type="Proteomes" id="UP000789375"/>
    </source>
</evidence>
<gene>
    <name evidence="1" type="ORF">FMOSSE_LOCUS12752</name>
</gene>
<organism evidence="1 2">
    <name type="scientific">Funneliformis mosseae</name>
    <name type="common">Endomycorrhizal fungus</name>
    <name type="synonym">Glomus mosseae</name>
    <dbReference type="NCBI Taxonomy" id="27381"/>
    <lineage>
        <taxon>Eukaryota</taxon>
        <taxon>Fungi</taxon>
        <taxon>Fungi incertae sedis</taxon>
        <taxon>Mucoromycota</taxon>
        <taxon>Glomeromycotina</taxon>
        <taxon>Glomeromycetes</taxon>
        <taxon>Glomerales</taxon>
        <taxon>Glomeraceae</taxon>
        <taxon>Funneliformis</taxon>
    </lineage>
</organism>
<dbReference type="AlphaFoldDB" id="A0A9N9EL13"/>